<name>A0A6I9RFB9_ELAGV</name>
<dbReference type="PANTHER" id="PTHR31365">
    <property type="entry name" value="EXPRESSED PROTEIN"/>
    <property type="match status" value="1"/>
</dbReference>
<feature type="region of interest" description="Disordered" evidence="1">
    <location>
        <begin position="26"/>
        <end position="59"/>
    </location>
</feature>
<dbReference type="Proteomes" id="UP000504607">
    <property type="component" value="Chromosome 7"/>
</dbReference>
<feature type="region of interest" description="Disordered" evidence="1">
    <location>
        <begin position="168"/>
        <end position="258"/>
    </location>
</feature>
<accession>A0A6I9RFB9</accession>
<feature type="region of interest" description="Disordered" evidence="1">
    <location>
        <begin position="71"/>
        <end position="156"/>
    </location>
</feature>
<feature type="compositionally biased region" description="Basic and acidic residues" evidence="1">
    <location>
        <begin position="184"/>
        <end position="201"/>
    </location>
</feature>
<reference evidence="3" key="1">
    <citation type="submission" date="2025-08" db="UniProtKB">
        <authorList>
            <consortium name="RefSeq"/>
        </authorList>
    </citation>
    <scope>IDENTIFICATION</scope>
</reference>
<feature type="compositionally biased region" description="Basic and acidic residues" evidence="1">
    <location>
        <begin position="33"/>
        <end position="50"/>
    </location>
</feature>
<feature type="compositionally biased region" description="Basic and acidic residues" evidence="1">
    <location>
        <begin position="143"/>
        <end position="156"/>
    </location>
</feature>
<organism evidence="2 3">
    <name type="scientific">Elaeis guineensis var. tenera</name>
    <name type="common">Oil palm</name>
    <dbReference type="NCBI Taxonomy" id="51953"/>
    <lineage>
        <taxon>Eukaryota</taxon>
        <taxon>Viridiplantae</taxon>
        <taxon>Streptophyta</taxon>
        <taxon>Embryophyta</taxon>
        <taxon>Tracheophyta</taxon>
        <taxon>Spermatophyta</taxon>
        <taxon>Magnoliopsida</taxon>
        <taxon>Liliopsida</taxon>
        <taxon>Arecaceae</taxon>
        <taxon>Arecoideae</taxon>
        <taxon>Cocoseae</taxon>
        <taxon>Elaeidinae</taxon>
        <taxon>Elaeis</taxon>
    </lineage>
</organism>
<dbReference type="GeneID" id="105047891"/>
<evidence type="ECO:0000313" key="2">
    <source>
        <dbReference type="Proteomes" id="UP000504607"/>
    </source>
</evidence>
<keyword evidence="2" id="KW-1185">Reference proteome</keyword>
<gene>
    <name evidence="3" type="primary">LOC105047891</name>
</gene>
<sequence>MVGGGSRKDDGPLKIGSNNVFAALETLKKKKKSDKDKSKGSSKNQAKEPEQQVFWAPTPLTVKSWADVDDDDDYYATTAPPHSVWGSSETQQNKESSAETESEDDGLDEVDDDAEEEPELEAEVPAVTEPVLKKPPPAAVATRDTERQLSKKELKKKEMAELESVLAELGISSSDNNVGQDDINAGKKPDEQNVDGEKRENAPAPSESKSSKKKKAKKDKSSKEAKELQEQPNGLDTNKSLDEAAGEPDEDVTSAIDVKERIKKVASMKKKKSSKEMDAAAKAAAIEAAARSAKLAAAKKKEKNHYNQQPVR</sequence>
<protein>
    <submittedName>
        <fullName evidence="3">Cruciform DNA-recognizing protein 1 isoform X3</fullName>
    </submittedName>
</protein>
<feature type="compositionally biased region" description="Polar residues" evidence="1">
    <location>
        <begin position="85"/>
        <end position="95"/>
    </location>
</feature>
<dbReference type="RefSeq" id="XP_010925316.1">
    <property type="nucleotide sequence ID" value="XM_010927014.3"/>
</dbReference>
<dbReference type="OrthoDB" id="693363at2759"/>
<feature type="compositionally biased region" description="Acidic residues" evidence="1">
    <location>
        <begin position="98"/>
        <end position="122"/>
    </location>
</feature>
<feature type="compositionally biased region" description="Basic and acidic residues" evidence="1">
    <location>
        <begin position="219"/>
        <end position="229"/>
    </location>
</feature>
<dbReference type="PANTHER" id="PTHR31365:SF4">
    <property type="entry name" value="OS05G0179800 PROTEIN"/>
    <property type="match status" value="1"/>
</dbReference>
<dbReference type="AlphaFoldDB" id="A0A6I9RFB9"/>
<proteinExistence type="predicted"/>
<evidence type="ECO:0000256" key="1">
    <source>
        <dbReference type="SAM" id="MobiDB-lite"/>
    </source>
</evidence>
<evidence type="ECO:0000313" key="3">
    <source>
        <dbReference type="RefSeq" id="XP_010925316.1"/>
    </source>
</evidence>